<comment type="caution">
    <text evidence="2">The sequence shown here is derived from an EMBL/GenBank/DDBJ whole genome shotgun (WGS) entry which is preliminary data.</text>
</comment>
<dbReference type="AlphaFoldDB" id="A0AAN7QGX0"/>
<protein>
    <submittedName>
        <fullName evidence="2">Uncharacterized protein</fullName>
    </submittedName>
</protein>
<sequence>MSYNFMIAEGWQSFSEKRKKMGRSVDDPLASMLSTHDIPYHTVGDDHNGDSDNHLSGTRGLPYVAGNKWRDAVPSSLELREDDR</sequence>
<feature type="compositionally biased region" description="Basic and acidic residues" evidence="1">
    <location>
        <begin position="43"/>
        <end position="53"/>
    </location>
</feature>
<proteinExistence type="predicted"/>
<feature type="region of interest" description="Disordered" evidence="1">
    <location>
        <begin position="40"/>
        <end position="64"/>
    </location>
</feature>
<accession>A0AAN7QGX0</accession>
<gene>
    <name evidence="2" type="ORF">SAY86_015064</name>
</gene>
<keyword evidence="3" id="KW-1185">Reference proteome</keyword>
<evidence type="ECO:0000313" key="2">
    <source>
        <dbReference type="EMBL" id="KAK4767314.1"/>
    </source>
</evidence>
<organism evidence="2 3">
    <name type="scientific">Trapa natans</name>
    <name type="common">Water chestnut</name>
    <dbReference type="NCBI Taxonomy" id="22666"/>
    <lineage>
        <taxon>Eukaryota</taxon>
        <taxon>Viridiplantae</taxon>
        <taxon>Streptophyta</taxon>
        <taxon>Embryophyta</taxon>
        <taxon>Tracheophyta</taxon>
        <taxon>Spermatophyta</taxon>
        <taxon>Magnoliopsida</taxon>
        <taxon>eudicotyledons</taxon>
        <taxon>Gunneridae</taxon>
        <taxon>Pentapetalae</taxon>
        <taxon>rosids</taxon>
        <taxon>malvids</taxon>
        <taxon>Myrtales</taxon>
        <taxon>Lythraceae</taxon>
        <taxon>Trapa</taxon>
    </lineage>
</organism>
<evidence type="ECO:0000313" key="3">
    <source>
        <dbReference type="Proteomes" id="UP001346149"/>
    </source>
</evidence>
<name>A0AAN7QGX0_TRANT</name>
<dbReference type="Proteomes" id="UP001346149">
    <property type="component" value="Unassembled WGS sequence"/>
</dbReference>
<evidence type="ECO:0000256" key="1">
    <source>
        <dbReference type="SAM" id="MobiDB-lite"/>
    </source>
</evidence>
<reference evidence="2 3" key="1">
    <citation type="journal article" date="2023" name="Hortic Res">
        <title>Pangenome of water caltrop reveals structural variations and asymmetric subgenome divergence after allopolyploidization.</title>
        <authorList>
            <person name="Zhang X."/>
            <person name="Chen Y."/>
            <person name="Wang L."/>
            <person name="Yuan Y."/>
            <person name="Fang M."/>
            <person name="Shi L."/>
            <person name="Lu R."/>
            <person name="Comes H.P."/>
            <person name="Ma Y."/>
            <person name="Chen Y."/>
            <person name="Huang G."/>
            <person name="Zhou Y."/>
            <person name="Zheng Z."/>
            <person name="Qiu Y."/>
        </authorList>
    </citation>
    <scope>NUCLEOTIDE SEQUENCE [LARGE SCALE GENOMIC DNA]</scope>
    <source>
        <strain evidence="2">F231</strain>
    </source>
</reference>
<dbReference type="EMBL" id="JAXQNO010000022">
    <property type="protein sequence ID" value="KAK4767314.1"/>
    <property type="molecule type" value="Genomic_DNA"/>
</dbReference>